<reference evidence="1" key="1">
    <citation type="submission" date="2020-10" db="EMBL/GenBank/DDBJ databases">
        <authorList>
            <person name="Abbas A."/>
            <person name="Razzaq R."/>
            <person name="Waqas M."/>
            <person name="Abbas N."/>
            <person name="Nielsen T.K."/>
            <person name="Hansen L.H."/>
            <person name="Hussain S."/>
            <person name="Shahid M."/>
        </authorList>
    </citation>
    <scope>NUCLEOTIDE SEQUENCE</scope>
    <source>
        <strain evidence="1">S14</strain>
    </source>
</reference>
<sequence>MEGRRRTIEVDEDVAVALEKRAAECGVSVDDMLAADYLAPKEVELSDADLADLEARGREWERDRLGYDAEEVFDWLRGGVAGEDLPFPRLRKY</sequence>
<protein>
    <submittedName>
        <fullName evidence="1">Uncharacterized protein</fullName>
    </submittedName>
</protein>
<evidence type="ECO:0000313" key="2">
    <source>
        <dbReference type="Proteomes" id="UP001181622"/>
    </source>
</evidence>
<dbReference type="EMBL" id="JADBEO010000011">
    <property type="protein sequence ID" value="MDR4306338.1"/>
    <property type="molecule type" value="Genomic_DNA"/>
</dbReference>
<organism evidence="1 2">
    <name type="scientific">Chelatococcus sambhunathii</name>
    <dbReference type="NCBI Taxonomy" id="363953"/>
    <lineage>
        <taxon>Bacteria</taxon>
        <taxon>Pseudomonadati</taxon>
        <taxon>Pseudomonadota</taxon>
        <taxon>Alphaproteobacteria</taxon>
        <taxon>Hyphomicrobiales</taxon>
        <taxon>Chelatococcaceae</taxon>
        <taxon>Chelatococcus</taxon>
    </lineage>
</organism>
<comment type="caution">
    <text evidence="1">The sequence shown here is derived from an EMBL/GenBank/DDBJ whole genome shotgun (WGS) entry which is preliminary data.</text>
</comment>
<evidence type="ECO:0000313" key="1">
    <source>
        <dbReference type="EMBL" id="MDR4306338.1"/>
    </source>
</evidence>
<gene>
    <name evidence="1" type="ORF">IHQ68_06870</name>
</gene>
<name>A0ABU1DDZ5_9HYPH</name>
<proteinExistence type="predicted"/>
<keyword evidence="2" id="KW-1185">Reference proteome</keyword>
<accession>A0ABU1DDZ5</accession>
<dbReference type="RefSeq" id="WP_309390143.1">
    <property type="nucleotide sequence ID" value="NZ_JADBEO010000011.1"/>
</dbReference>
<dbReference type="Proteomes" id="UP001181622">
    <property type="component" value="Unassembled WGS sequence"/>
</dbReference>